<dbReference type="EMBL" id="MU129026">
    <property type="protein sequence ID" value="KAF9509914.1"/>
    <property type="molecule type" value="Genomic_DNA"/>
</dbReference>
<dbReference type="Gene3D" id="3.40.50.720">
    <property type="entry name" value="NAD(P)-binding Rossmann-like Domain"/>
    <property type="match status" value="1"/>
</dbReference>
<dbReference type="AlphaFoldDB" id="A0A9P6APZ3"/>
<comment type="caution">
    <text evidence="1">The sequence shown here is derived from an EMBL/GenBank/DDBJ whole genome shotgun (WGS) entry which is preliminary data.</text>
</comment>
<evidence type="ECO:0000313" key="2">
    <source>
        <dbReference type="Proteomes" id="UP000886523"/>
    </source>
</evidence>
<dbReference type="OrthoDB" id="333024at2759"/>
<reference evidence="1" key="1">
    <citation type="journal article" date="2020" name="Nat. Commun.">
        <title>Large-scale genome sequencing of mycorrhizal fungi provides insights into the early evolution of symbiotic traits.</title>
        <authorList>
            <person name="Miyauchi S."/>
            <person name="Kiss E."/>
            <person name="Kuo A."/>
            <person name="Drula E."/>
            <person name="Kohler A."/>
            <person name="Sanchez-Garcia M."/>
            <person name="Morin E."/>
            <person name="Andreopoulos B."/>
            <person name="Barry K.W."/>
            <person name="Bonito G."/>
            <person name="Buee M."/>
            <person name="Carver A."/>
            <person name="Chen C."/>
            <person name="Cichocki N."/>
            <person name="Clum A."/>
            <person name="Culley D."/>
            <person name="Crous P.W."/>
            <person name="Fauchery L."/>
            <person name="Girlanda M."/>
            <person name="Hayes R.D."/>
            <person name="Keri Z."/>
            <person name="LaButti K."/>
            <person name="Lipzen A."/>
            <person name="Lombard V."/>
            <person name="Magnuson J."/>
            <person name="Maillard F."/>
            <person name="Murat C."/>
            <person name="Nolan M."/>
            <person name="Ohm R.A."/>
            <person name="Pangilinan J."/>
            <person name="Pereira M.F."/>
            <person name="Perotto S."/>
            <person name="Peter M."/>
            <person name="Pfister S."/>
            <person name="Riley R."/>
            <person name="Sitrit Y."/>
            <person name="Stielow J.B."/>
            <person name="Szollosi G."/>
            <person name="Zifcakova L."/>
            <person name="Stursova M."/>
            <person name="Spatafora J.W."/>
            <person name="Tedersoo L."/>
            <person name="Vaario L.M."/>
            <person name="Yamada A."/>
            <person name="Yan M."/>
            <person name="Wang P."/>
            <person name="Xu J."/>
            <person name="Bruns T."/>
            <person name="Baldrian P."/>
            <person name="Vilgalys R."/>
            <person name="Dunand C."/>
            <person name="Henrissat B."/>
            <person name="Grigoriev I.V."/>
            <person name="Hibbett D."/>
            <person name="Nagy L.G."/>
            <person name="Martin F.M."/>
        </authorList>
    </citation>
    <scope>NUCLEOTIDE SEQUENCE</scope>
    <source>
        <strain evidence="1">UP504</strain>
    </source>
</reference>
<organism evidence="1 2">
    <name type="scientific">Hydnum rufescens UP504</name>
    <dbReference type="NCBI Taxonomy" id="1448309"/>
    <lineage>
        <taxon>Eukaryota</taxon>
        <taxon>Fungi</taxon>
        <taxon>Dikarya</taxon>
        <taxon>Basidiomycota</taxon>
        <taxon>Agaricomycotina</taxon>
        <taxon>Agaricomycetes</taxon>
        <taxon>Cantharellales</taxon>
        <taxon>Hydnaceae</taxon>
        <taxon>Hydnum</taxon>
    </lineage>
</organism>
<keyword evidence="2" id="KW-1185">Reference proteome</keyword>
<dbReference type="Proteomes" id="UP000886523">
    <property type="component" value="Unassembled WGS sequence"/>
</dbReference>
<sequence length="368" mass="39792">MLGSPTKLCSCPSSSGLNGVFTTASPRSLVNLSSRFSECGRRDAPKDAKASMDSSGQKITSEALSLVEKMHLEGKRSGLDLPKRPLKTGLSKTFSVLCKRHFRPTVLTSGLAFAQNYHIHSTWTTEDGTELFVVTFKTPDIRTHITLIAHGNVFLDVARLLLVASRRGSSQLSFTARELRELLNLPVAPTDLILSSLLANSTNSPEFSPKIHLKVHQDDFYSISLITVIFCAPRSRERDTKNGVDRHVVGIPIGLFCVSSFRHHLALHTRRITDGSYDPSVTRARNVSGRVHGVSGGLFRSIYTSGWAANRAPGVLASAIYDAHSAQETLVADCFSSEAGASGACGCWQSGHACENHGGSRCTGAKLR</sequence>
<proteinExistence type="predicted"/>
<evidence type="ECO:0000313" key="1">
    <source>
        <dbReference type="EMBL" id="KAF9509914.1"/>
    </source>
</evidence>
<name>A0A9P6APZ3_9AGAM</name>
<gene>
    <name evidence="1" type="ORF">BS47DRAFT_1396441</name>
</gene>
<protein>
    <submittedName>
        <fullName evidence="1">Uncharacterized protein</fullName>
    </submittedName>
</protein>
<accession>A0A9P6APZ3</accession>